<dbReference type="SUPFAM" id="SSF50182">
    <property type="entry name" value="Sm-like ribonucleoproteins"/>
    <property type="match status" value="1"/>
</dbReference>
<evidence type="ECO:0000313" key="12">
    <source>
        <dbReference type="Proteomes" id="UP000319619"/>
    </source>
</evidence>
<gene>
    <name evidence="11" type="ORF">CEE37_07815</name>
</gene>
<dbReference type="Pfam" id="PF00924">
    <property type="entry name" value="MS_channel_2nd"/>
    <property type="match status" value="1"/>
</dbReference>
<name>A0A532UZ88_UNCL8</name>
<feature type="domain" description="Mechanosensitive ion channel MscS" evidence="8">
    <location>
        <begin position="184"/>
        <end position="250"/>
    </location>
</feature>
<organism evidence="11 12">
    <name type="scientific">candidate division LCP-89 bacterium B3_LCP</name>
    <dbReference type="NCBI Taxonomy" id="2012998"/>
    <lineage>
        <taxon>Bacteria</taxon>
        <taxon>Pseudomonadati</taxon>
        <taxon>Bacteria division LCP-89</taxon>
    </lineage>
</organism>
<dbReference type="Gene3D" id="1.10.287.1260">
    <property type="match status" value="1"/>
</dbReference>
<dbReference type="InterPro" id="IPR010920">
    <property type="entry name" value="LSM_dom_sf"/>
</dbReference>
<accession>A0A532UZ88</accession>
<evidence type="ECO:0000256" key="2">
    <source>
        <dbReference type="ARBA" id="ARBA00008017"/>
    </source>
</evidence>
<keyword evidence="5 7" id="KW-1133">Transmembrane helix</keyword>
<dbReference type="PANTHER" id="PTHR30221">
    <property type="entry name" value="SMALL-CONDUCTANCE MECHANOSENSITIVE CHANNEL"/>
    <property type="match status" value="1"/>
</dbReference>
<dbReference type="AlphaFoldDB" id="A0A532UZ88"/>
<keyword evidence="6 7" id="KW-0472">Membrane</keyword>
<dbReference type="InterPro" id="IPR049142">
    <property type="entry name" value="MS_channel_1st"/>
</dbReference>
<dbReference type="Gene3D" id="3.30.70.100">
    <property type="match status" value="1"/>
</dbReference>
<dbReference type="GO" id="GO:0005886">
    <property type="term" value="C:plasma membrane"/>
    <property type="evidence" value="ECO:0007669"/>
    <property type="project" value="UniProtKB-SubCell"/>
</dbReference>
<feature type="transmembrane region" description="Helical" evidence="7">
    <location>
        <begin position="15"/>
        <end position="41"/>
    </location>
</feature>
<dbReference type="SUPFAM" id="SSF82861">
    <property type="entry name" value="Mechanosensitive channel protein MscS (YggB), transmembrane region"/>
    <property type="match status" value="1"/>
</dbReference>
<evidence type="ECO:0000256" key="1">
    <source>
        <dbReference type="ARBA" id="ARBA00004651"/>
    </source>
</evidence>
<evidence type="ECO:0000256" key="5">
    <source>
        <dbReference type="ARBA" id="ARBA00022989"/>
    </source>
</evidence>
<evidence type="ECO:0000256" key="6">
    <source>
        <dbReference type="ARBA" id="ARBA00023136"/>
    </source>
</evidence>
<feature type="transmembrane region" description="Helical" evidence="7">
    <location>
        <begin position="97"/>
        <end position="118"/>
    </location>
</feature>
<dbReference type="Gene3D" id="2.30.30.60">
    <property type="match status" value="1"/>
</dbReference>
<sequence length="353" mass="39717">MDIFQLIDILWENKYLHALIILVSFFIIAKIIVFISERWILKLTAKTKTRVDDLIVKKINKPISLVLFLIGLRLALVPIQIGTFFGFNIDFIVSKVIGTLVAIIIVYIIIVIFDIIIDEWGRGFAQKTKSKLDEHLLSLFHRFSRIILAILTLLFIMDLWGLKVGPLLASLGIAGIAIAFALQNTLGNIFGGISLILDRSVKVGDVIKLDAQTMGTVLDVGLRSTKIKTFNNEVIVIPNGKLVDSRIENLVLPDPSARIVVDFGVEYGSDVDKVKTVILGELKKLDNVLKEPGPIVMFMQMADFSLNFSARFWVADYKERFKTKEKATCMFYNALNKAKIGIPFPTRTVYLKK</sequence>
<feature type="domain" description="Mechanosensitive ion channel transmembrane helices 2/3" evidence="10">
    <location>
        <begin position="144"/>
        <end position="183"/>
    </location>
</feature>
<evidence type="ECO:0008006" key="13">
    <source>
        <dbReference type="Google" id="ProtNLM"/>
    </source>
</evidence>
<dbReference type="InterPro" id="IPR023408">
    <property type="entry name" value="MscS_beta-dom_sf"/>
</dbReference>
<dbReference type="Pfam" id="PF21088">
    <property type="entry name" value="MS_channel_1st"/>
    <property type="match status" value="1"/>
</dbReference>
<dbReference type="Pfam" id="PF21082">
    <property type="entry name" value="MS_channel_3rd"/>
    <property type="match status" value="1"/>
</dbReference>
<dbReference type="InterPro" id="IPR006685">
    <property type="entry name" value="MscS_channel_2nd"/>
</dbReference>
<dbReference type="InterPro" id="IPR011014">
    <property type="entry name" value="MscS_channel_TM-2"/>
</dbReference>
<comment type="subcellular location">
    <subcellularLocation>
        <location evidence="1">Cell membrane</location>
        <topology evidence="1">Multi-pass membrane protein</topology>
    </subcellularLocation>
</comment>
<comment type="caution">
    <text evidence="11">The sequence shown here is derived from an EMBL/GenBank/DDBJ whole genome shotgun (WGS) entry which is preliminary data.</text>
</comment>
<evidence type="ECO:0000259" key="8">
    <source>
        <dbReference type="Pfam" id="PF00924"/>
    </source>
</evidence>
<evidence type="ECO:0000256" key="7">
    <source>
        <dbReference type="SAM" id="Phobius"/>
    </source>
</evidence>
<feature type="transmembrane region" description="Helical" evidence="7">
    <location>
        <begin position="62"/>
        <end position="85"/>
    </location>
</feature>
<reference evidence="11 12" key="1">
    <citation type="submission" date="2017-06" db="EMBL/GenBank/DDBJ databases">
        <title>Novel microbial phyla capable of carbon fixation and sulfur reduction in deep-sea sediments.</title>
        <authorList>
            <person name="Huang J."/>
            <person name="Baker B."/>
            <person name="Wang Y."/>
        </authorList>
    </citation>
    <scope>NUCLEOTIDE SEQUENCE [LARGE SCALE GENOMIC DNA]</scope>
    <source>
        <strain evidence="11">B3_LCP</strain>
    </source>
</reference>
<dbReference type="GO" id="GO:0008381">
    <property type="term" value="F:mechanosensitive monoatomic ion channel activity"/>
    <property type="evidence" value="ECO:0007669"/>
    <property type="project" value="InterPro"/>
</dbReference>
<dbReference type="PANTHER" id="PTHR30221:SF1">
    <property type="entry name" value="SMALL-CONDUCTANCE MECHANOSENSITIVE CHANNEL"/>
    <property type="match status" value="1"/>
</dbReference>
<keyword evidence="3" id="KW-1003">Cell membrane</keyword>
<protein>
    <recommendedName>
        <fullName evidence="13">Mechanosensitive ion channel protein MscS</fullName>
    </recommendedName>
</protein>
<dbReference type="InterPro" id="IPR045275">
    <property type="entry name" value="MscS_archaea/bacteria_type"/>
</dbReference>
<comment type="similarity">
    <text evidence="2">Belongs to the MscS (TC 1.A.23) family.</text>
</comment>
<evidence type="ECO:0000256" key="4">
    <source>
        <dbReference type="ARBA" id="ARBA00022692"/>
    </source>
</evidence>
<proteinExistence type="inferred from homology"/>
<feature type="transmembrane region" description="Helical" evidence="7">
    <location>
        <begin position="167"/>
        <end position="190"/>
    </location>
</feature>
<keyword evidence="4 7" id="KW-0812">Transmembrane</keyword>
<evidence type="ECO:0000313" key="11">
    <source>
        <dbReference type="EMBL" id="TKJ40222.1"/>
    </source>
</evidence>
<feature type="transmembrane region" description="Helical" evidence="7">
    <location>
        <begin position="139"/>
        <end position="161"/>
    </location>
</feature>
<evidence type="ECO:0000256" key="3">
    <source>
        <dbReference type="ARBA" id="ARBA00022475"/>
    </source>
</evidence>
<dbReference type="InterPro" id="IPR011066">
    <property type="entry name" value="MscS_channel_C_sf"/>
</dbReference>
<dbReference type="SUPFAM" id="SSF82689">
    <property type="entry name" value="Mechanosensitive channel protein MscS (YggB), C-terminal domain"/>
    <property type="match status" value="1"/>
</dbReference>
<feature type="domain" description="Mechanosensitive ion channel MscS C-terminal" evidence="9">
    <location>
        <begin position="259"/>
        <end position="328"/>
    </location>
</feature>
<dbReference type="EMBL" id="NJBN01000005">
    <property type="protein sequence ID" value="TKJ40222.1"/>
    <property type="molecule type" value="Genomic_DNA"/>
</dbReference>
<dbReference type="Proteomes" id="UP000319619">
    <property type="component" value="Unassembled WGS sequence"/>
</dbReference>
<evidence type="ECO:0000259" key="10">
    <source>
        <dbReference type="Pfam" id="PF21088"/>
    </source>
</evidence>
<evidence type="ECO:0000259" key="9">
    <source>
        <dbReference type="Pfam" id="PF21082"/>
    </source>
</evidence>
<dbReference type="InterPro" id="IPR049278">
    <property type="entry name" value="MS_channel_C"/>
</dbReference>